<evidence type="ECO:0000256" key="1">
    <source>
        <dbReference type="SAM" id="Phobius"/>
    </source>
</evidence>
<dbReference type="EMBL" id="CP046566">
    <property type="protein sequence ID" value="QGW29892.1"/>
    <property type="molecule type" value="Genomic_DNA"/>
</dbReference>
<feature type="transmembrane region" description="Helical" evidence="1">
    <location>
        <begin position="71"/>
        <end position="90"/>
    </location>
</feature>
<reference evidence="3 4" key="1">
    <citation type="submission" date="2019-11" db="EMBL/GenBank/DDBJ databases">
        <authorList>
            <person name="Im W.T."/>
        </authorList>
    </citation>
    <scope>NUCLEOTIDE SEQUENCE [LARGE SCALE GENOMIC DNA]</scope>
    <source>
        <strain evidence="3 4">SB-02</strain>
    </source>
</reference>
<accession>A0A6I6GSF5</accession>
<dbReference type="Proteomes" id="UP000426027">
    <property type="component" value="Chromosome"/>
</dbReference>
<dbReference type="PANTHER" id="PTHR14859:SF15">
    <property type="entry name" value="ENDONUCLEASE_EXONUCLEASE_PHOSPHATASE DOMAIN-CONTAINING PROTEIN"/>
    <property type="match status" value="1"/>
</dbReference>
<dbReference type="GO" id="GO:0006506">
    <property type="term" value="P:GPI anchor biosynthetic process"/>
    <property type="evidence" value="ECO:0007669"/>
    <property type="project" value="TreeGrafter"/>
</dbReference>
<dbReference type="CDD" id="cd09084">
    <property type="entry name" value="EEP-2"/>
    <property type="match status" value="1"/>
</dbReference>
<feature type="domain" description="Endonuclease/exonuclease/phosphatase" evidence="2">
    <location>
        <begin position="110"/>
        <end position="365"/>
    </location>
</feature>
<proteinExistence type="predicted"/>
<dbReference type="Gene3D" id="3.60.10.10">
    <property type="entry name" value="Endonuclease/exonuclease/phosphatase"/>
    <property type="match status" value="1"/>
</dbReference>
<keyword evidence="1" id="KW-1133">Transmembrane helix</keyword>
<name>A0A6I6GSF5_9BACT</name>
<feature type="transmembrane region" description="Helical" evidence="1">
    <location>
        <begin position="39"/>
        <end position="64"/>
    </location>
</feature>
<dbReference type="Pfam" id="PF03372">
    <property type="entry name" value="Exo_endo_phos"/>
    <property type="match status" value="1"/>
</dbReference>
<dbReference type="KEGG" id="fls:GLV81_18785"/>
<feature type="transmembrane region" description="Helical" evidence="1">
    <location>
        <begin position="12"/>
        <end position="33"/>
    </location>
</feature>
<keyword evidence="1" id="KW-0812">Transmembrane</keyword>
<evidence type="ECO:0000313" key="3">
    <source>
        <dbReference type="EMBL" id="QGW29892.1"/>
    </source>
</evidence>
<keyword evidence="1" id="KW-0472">Membrane</keyword>
<dbReference type="AlphaFoldDB" id="A0A6I6GSF5"/>
<dbReference type="PANTHER" id="PTHR14859">
    <property type="entry name" value="CALCOFLUOR WHITE HYPERSENSITIVE PROTEIN PRECURSOR"/>
    <property type="match status" value="1"/>
</dbReference>
<dbReference type="GO" id="GO:0016020">
    <property type="term" value="C:membrane"/>
    <property type="evidence" value="ECO:0007669"/>
    <property type="project" value="GOC"/>
</dbReference>
<sequence>MAFSFRKMSKRFFISSNLLVSVLFLLACLQPWLNPESFWLISFLSLTIPYLCVLLLLFVVFWFFFKIKYTLISIITLLLGWQQLSVLVATHNPDFSKRKPANTQQLRIFTWNVKAMKGNGAQDPKTLRETTRNMYALIKAYRADVVCFQEFGQFDKPHEGHDNIQWMKELGFPYYVMSKDYSRVAWKYTSGVAIFSRYPIVFKKRVPFTSSPESLLFADIAWKKDTIRIFTSHLQSFKLLGNDFAHLEQAAGNNSEELVEASSNIFQKMKRAFRNRGAQADQIRPVLDSSHYPAIFCGDVNDVPGSYAYWQLRGSNWQDAFLKKGFGIGRTYMGLVPTLRIDYIFANPKWEVTQCATIPSNYSDHLPVVADLQLLK</sequence>
<dbReference type="SUPFAM" id="SSF56219">
    <property type="entry name" value="DNase I-like"/>
    <property type="match status" value="1"/>
</dbReference>
<dbReference type="InterPro" id="IPR036691">
    <property type="entry name" value="Endo/exonu/phosph_ase_sf"/>
</dbReference>
<evidence type="ECO:0000313" key="4">
    <source>
        <dbReference type="Proteomes" id="UP000426027"/>
    </source>
</evidence>
<dbReference type="InterPro" id="IPR005135">
    <property type="entry name" value="Endo/exonuclease/phosphatase"/>
</dbReference>
<gene>
    <name evidence="3" type="ORF">GLV81_18785</name>
</gene>
<protein>
    <recommendedName>
        <fullName evidence="2">Endonuclease/exonuclease/phosphatase domain-containing protein</fullName>
    </recommendedName>
</protein>
<dbReference type="PROSITE" id="PS51257">
    <property type="entry name" value="PROKAR_LIPOPROTEIN"/>
    <property type="match status" value="1"/>
</dbReference>
<evidence type="ECO:0000259" key="2">
    <source>
        <dbReference type="Pfam" id="PF03372"/>
    </source>
</evidence>
<keyword evidence="4" id="KW-1185">Reference proteome</keyword>
<organism evidence="3 4">
    <name type="scientific">Phnomibacter ginsenosidimutans</name>
    <dbReference type="NCBI Taxonomy" id="2676868"/>
    <lineage>
        <taxon>Bacteria</taxon>
        <taxon>Pseudomonadati</taxon>
        <taxon>Bacteroidota</taxon>
        <taxon>Chitinophagia</taxon>
        <taxon>Chitinophagales</taxon>
        <taxon>Chitinophagaceae</taxon>
        <taxon>Phnomibacter</taxon>
    </lineage>
</organism>
<dbReference type="InterPro" id="IPR051916">
    <property type="entry name" value="GPI-anchor_lipid_remodeler"/>
</dbReference>
<dbReference type="GO" id="GO:0003824">
    <property type="term" value="F:catalytic activity"/>
    <property type="evidence" value="ECO:0007669"/>
    <property type="project" value="InterPro"/>
</dbReference>